<dbReference type="GO" id="GO:0008270">
    <property type="term" value="F:zinc ion binding"/>
    <property type="evidence" value="ECO:0007669"/>
    <property type="project" value="InterPro"/>
</dbReference>
<dbReference type="EMBL" id="ML119823">
    <property type="protein sequence ID" value="RPA73397.1"/>
    <property type="molecule type" value="Genomic_DNA"/>
</dbReference>
<evidence type="ECO:0008006" key="4">
    <source>
        <dbReference type="Google" id="ProtNLM"/>
    </source>
</evidence>
<organism evidence="2 3">
    <name type="scientific">Ascobolus immersus RN42</name>
    <dbReference type="NCBI Taxonomy" id="1160509"/>
    <lineage>
        <taxon>Eukaryota</taxon>
        <taxon>Fungi</taxon>
        <taxon>Dikarya</taxon>
        <taxon>Ascomycota</taxon>
        <taxon>Pezizomycotina</taxon>
        <taxon>Pezizomycetes</taxon>
        <taxon>Pezizales</taxon>
        <taxon>Ascobolaceae</taxon>
        <taxon>Ascobolus</taxon>
    </lineage>
</organism>
<dbReference type="InterPro" id="IPR036875">
    <property type="entry name" value="Znf_CCHC_sf"/>
</dbReference>
<name>A0A3N4HJ96_ASCIM</name>
<dbReference type="SUPFAM" id="SSF57756">
    <property type="entry name" value="Retrovirus zinc finger-like domains"/>
    <property type="match status" value="1"/>
</dbReference>
<feature type="compositionally biased region" description="Basic and acidic residues" evidence="1">
    <location>
        <begin position="7"/>
        <end position="25"/>
    </location>
</feature>
<evidence type="ECO:0000256" key="1">
    <source>
        <dbReference type="SAM" id="MobiDB-lite"/>
    </source>
</evidence>
<feature type="region of interest" description="Disordered" evidence="1">
    <location>
        <begin position="1"/>
        <end position="25"/>
    </location>
</feature>
<evidence type="ECO:0000313" key="3">
    <source>
        <dbReference type="Proteomes" id="UP000275078"/>
    </source>
</evidence>
<dbReference type="AlphaFoldDB" id="A0A3N4HJ96"/>
<dbReference type="Gene3D" id="4.10.60.10">
    <property type="entry name" value="Zinc finger, CCHC-type"/>
    <property type="match status" value="1"/>
</dbReference>
<gene>
    <name evidence="2" type="ORF">BJ508DRAFT_313877</name>
</gene>
<reference evidence="2 3" key="1">
    <citation type="journal article" date="2018" name="Nat. Ecol. Evol.">
        <title>Pezizomycetes genomes reveal the molecular basis of ectomycorrhizal truffle lifestyle.</title>
        <authorList>
            <person name="Murat C."/>
            <person name="Payen T."/>
            <person name="Noel B."/>
            <person name="Kuo A."/>
            <person name="Morin E."/>
            <person name="Chen J."/>
            <person name="Kohler A."/>
            <person name="Krizsan K."/>
            <person name="Balestrini R."/>
            <person name="Da Silva C."/>
            <person name="Montanini B."/>
            <person name="Hainaut M."/>
            <person name="Levati E."/>
            <person name="Barry K.W."/>
            <person name="Belfiori B."/>
            <person name="Cichocki N."/>
            <person name="Clum A."/>
            <person name="Dockter R.B."/>
            <person name="Fauchery L."/>
            <person name="Guy J."/>
            <person name="Iotti M."/>
            <person name="Le Tacon F."/>
            <person name="Lindquist E.A."/>
            <person name="Lipzen A."/>
            <person name="Malagnac F."/>
            <person name="Mello A."/>
            <person name="Molinier V."/>
            <person name="Miyauchi S."/>
            <person name="Poulain J."/>
            <person name="Riccioni C."/>
            <person name="Rubini A."/>
            <person name="Sitrit Y."/>
            <person name="Splivallo R."/>
            <person name="Traeger S."/>
            <person name="Wang M."/>
            <person name="Zifcakova L."/>
            <person name="Wipf D."/>
            <person name="Zambonelli A."/>
            <person name="Paolocci F."/>
            <person name="Nowrousian M."/>
            <person name="Ottonello S."/>
            <person name="Baldrian P."/>
            <person name="Spatafora J.W."/>
            <person name="Henrissat B."/>
            <person name="Nagy L.G."/>
            <person name="Aury J.M."/>
            <person name="Wincker P."/>
            <person name="Grigoriev I.V."/>
            <person name="Bonfante P."/>
            <person name="Martin F.M."/>
        </authorList>
    </citation>
    <scope>NUCLEOTIDE SEQUENCE [LARGE SCALE GENOMIC DNA]</scope>
    <source>
        <strain evidence="2 3">RN42</strain>
    </source>
</reference>
<evidence type="ECO:0000313" key="2">
    <source>
        <dbReference type="EMBL" id="RPA73397.1"/>
    </source>
</evidence>
<dbReference type="GO" id="GO:0003676">
    <property type="term" value="F:nucleic acid binding"/>
    <property type="evidence" value="ECO:0007669"/>
    <property type="project" value="InterPro"/>
</dbReference>
<sequence length="102" mass="11082">MDLNAATRRDTKGGKEFNKLSDEEKEARFKKGQCFYCKGVGHYVSACPVAKAKGHKQGSWRKPNDNRKAYAASALEGTRGVEKGKVVYTLGGADGAARESKN</sequence>
<proteinExistence type="predicted"/>
<keyword evidence="3" id="KW-1185">Reference proteome</keyword>
<accession>A0A3N4HJ96</accession>
<protein>
    <recommendedName>
        <fullName evidence="4">CCHC-type domain-containing protein</fullName>
    </recommendedName>
</protein>
<dbReference type="Proteomes" id="UP000275078">
    <property type="component" value="Unassembled WGS sequence"/>
</dbReference>